<dbReference type="EMBL" id="FMUE01000001">
    <property type="protein sequence ID" value="SCX03883.1"/>
    <property type="molecule type" value="Genomic_DNA"/>
</dbReference>
<keyword evidence="1" id="KW-0175">Coiled coil</keyword>
<evidence type="ECO:0000313" key="3">
    <source>
        <dbReference type="Proteomes" id="UP000187891"/>
    </source>
</evidence>
<dbReference type="AlphaFoldDB" id="A0A1R3T8H6"/>
<reference evidence="3" key="1">
    <citation type="submission" date="2016-10" db="EMBL/GenBank/DDBJ databases">
        <authorList>
            <person name="Wibberg D."/>
        </authorList>
    </citation>
    <scope>NUCLEOTIDE SEQUENCE [LARGE SCALE GENOMIC DNA]</scope>
</reference>
<feature type="coiled-coil region" evidence="1">
    <location>
        <begin position="86"/>
        <end position="113"/>
    </location>
</feature>
<protein>
    <submittedName>
        <fullName evidence="2">Uncharacterized protein</fullName>
    </submittedName>
</protein>
<accession>A0A1R3T8H6</accession>
<gene>
    <name evidence="2" type="ORF">DSM25559_0363</name>
</gene>
<dbReference type="STRING" id="1907666.DSM25559_0363"/>
<organism evidence="2 3">
    <name type="scientific">Agrobacterium rosae</name>
    <dbReference type="NCBI Taxonomy" id="1972867"/>
    <lineage>
        <taxon>Bacteria</taxon>
        <taxon>Pseudomonadati</taxon>
        <taxon>Pseudomonadota</taxon>
        <taxon>Alphaproteobacteria</taxon>
        <taxon>Hyphomicrobiales</taxon>
        <taxon>Rhizobiaceae</taxon>
        <taxon>Rhizobium/Agrobacterium group</taxon>
        <taxon>Agrobacterium</taxon>
    </lineage>
</organism>
<sequence length="275" mass="31226">MSKTITPHAAACEEILTAEIEYNTANKSYPTVNRVAERLLSSRTELDDAYLEIHAKLATSKLGLQMFFDGLLYTAAFWNPDELIKARDMRSRLNDLNTEIAKKASELTKLLETRTRLNGQEGFYTDTHCDVLEVMEIAARNNALYEMYVGENVRSLRGQYDMKYWPSLGQFVGVIAEDANQALVQASNPLTSAGTASKRASQADFFRAWFKRIEHDRSKNHLPQDFELSDNSYASFGNSVLNVGADELVDSAYVKRLRQRDREAERTKRNCSEID</sequence>
<name>A0A1R3T8H6_9HYPH</name>
<evidence type="ECO:0000313" key="2">
    <source>
        <dbReference type="EMBL" id="SCX03883.1"/>
    </source>
</evidence>
<dbReference type="RefSeq" id="WP_077117414.1">
    <property type="nucleotide sequence ID" value="NZ_FMUE01000001.1"/>
</dbReference>
<proteinExistence type="predicted"/>
<dbReference type="Proteomes" id="UP000187891">
    <property type="component" value="Unassembled WGS sequence"/>
</dbReference>
<evidence type="ECO:0000256" key="1">
    <source>
        <dbReference type="SAM" id="Coils"/>
    </source>
</evidence>